<comment type="caution">
    <text evidence="5">The sequence shown here is derived from an EMBL/GenBank/DDBJ whole genome shotgun (WGS) entry which is preliminary data.</text>
</comment>
<comment type="catalytic activity">
    <reaction evidence="4">
        <text>UTP + H2O = UMP + diphosphate + H(+)</text>
        <dbReference type="Rhea" id="RHEA:29395"/>
        <dbReference type="ChEBI" id="CHEBI:15377"/>
        <dbReference type="ChEBI" id="CHEBI:15378"/>
        <dbReference type="ChEBI" id="CHEBI:33019"/>
        <dbReference type="ChEBI" id="CHEBI:46398"/>
        <dbReference type="ChEBI" id="CHEBI:57865"/>
        <dbReference type="EC" id="3.6.1.9"/>
    </reaction>
</comment>
<feature type="site" description="Important for substrate specificity" evidence="4">
    <location>
        <position position="69"/>
    </location>
</feature>
<comment type="function">
    <text evidence="4">Nucleoside triphosphate pyrophosphatase that hydrolyzes dTTP and UTP. May have a dual role in cell division arrest and in preventing the incorporation of modified nucleotides into cellular nucleic acids.</text>
</comment>
<reference evidence="5 6" key="1">
    <citation type="submission" date="2018-10" db="EMBL/GenBank/DDBJ databases">
        <title>Genomic Encyclopedia of Archaeal and Bacterial Type Strains, Phase II (KMG-II): from individual species to whole genera.</title>
        <authorList>
            <person name="Goeker M."/>
        </authorList>
    </citation>
    <scope>NUCLEOTIDE SEQUENCE [LARGE SCALE GENOMIC DNA]</scope>
    <source>
        <strain evidence="5 6">DSM 29317</strain>
    </source>
</reference>
<dbReference type="InterPro" id="IPR029001">
    <property type="entry name" value="ITPase-like_fam"/>
</dbReference>
<sequence>MAFILGSGSPRRLDLLAQLGVQPDAIRAPDIDETPLKGELPAPYCSRITRQKVHSIQADSDDITLCADTTVALGRRILGKPEGAGQAAEFLHALSGRRHRVITSVAVRRGDKILQRDVVSQVKVKRLSDSEIYAYLATEDWEGKAGAYAIQGPAGAFIPWISGSFTGIVGLPLSETAALLQGIGYPLYREAS</sequence>
<dbReference type="AlphaFoldDB" id="A0A497ZQI3"/>
<dbReference type="RefSeq" id="WP_010437496.1">
    <property type="nucleotide sequence ID" value="NZ_AEYW01000001.1"/>
</dbReference>
<comment type="catalytic activity">
    <reaction evidence="4">
        <text>dTTP + H2O = dTMP + diphosphate + H(+)</text>
        <dbReference type="Rhea" id="RHEA:28534"/>
        <dbReference type="ChEBI" id="CHEBI:15377"/>
        <dbReference type="ChEBI" id="CHEBI:15378"/>
        <dbReference type="ChEBI" id="CHEBI:33019"/>
        <dbReference type="ChEBI" id="CHEBI:37568"/>
        <dbReference type="ChEBI" id="CHEBI:63528"/>
        <dbReference type="EC" id="3.6.1.9"/>
    </reaction>
</comment>
<feature type="site" description="Important for substrate specificity" evidence="4">
    <location>
        <position position="11"/>
    </location>
</feature>
<dbReference type="PANTHER" id="PTHR43213:SF5">
    <property type="entry name" value="BIFUNCTIONAL DTTP_UTP PYROPHOSPHATASE_METHYLTRANSFERASE PROTEIN-RELATED"/>
    <property type="match status" value="1"/>
</dbReference>
<dbReference type="OrthoDB" id="9807767at2"/>
<dbReference type="GO" id="GO:0036218">
    <property type="term" value="F:dTTP diphosphatase activity"/>
    <property type="evidence" value="ECO:0007669"/>
    <property type="project" value="RHEA"/>
</dbReference>
<dbReference type="CDD" id="cd00555">
    <property type="entry name" value="Maf"/>
    <property type="match status" value="1"/>
</dbReference>
<name>A0A497ZQI3_9RHOB</name>
<dbReference type="EC" id="3.6.1.9" evidence="4"/>
<gene>
    <name evidence="5" type="ORF">CLV75_1702</name>
</gene>
<dbReference type="NCBIfam" id="TIGR00172">
    <property type="entry name" value="maf"/>
    <property type="match status" value="1"/>
</dbReference>
<proteinExistence type="inferred from homology"/>
<feature type="site" description="Important for substrate specificity" evidence="4">
    <location>
        <position position="151"/>
    </location>
</feature>
<dbReference type="STRING" id="981384.GCA_000192475_04308"/>
<dbReference type="SUPFAM" id="SSF52972">
    <property type="entry name" value="ITPase-like"/>
    <property type="match status" value="1"/>
</dbReference>
<dbReference type="GO" id="GO:0009117">
    <property type="term" value="P:nucleotide metabolic process"/>
    <property type="evidence" value="ECO:0007669"/>
    <property type="project" value="UniProtKB-KW"/>
</dbReference>
<dbReference type="InterPro" id="IPR003697">
    <property type="entry name" value="Maf-like"/>
</dbReference>
<evidence type="ECO:0000256" key="4">
    <source>
        <dbReference type="HAMAP-Rule" id="MF_00528"/>
    </source>
</evidence>
<keyword evidence="6" id="KW-1185">Reference proteome</keyword>
<accession>A0A497ZQI3</accession>
<comment type="cofactor">
    <cofactor evidence="1 4">
        <name>a divalent metal cation</name>
        <dbReference type="ChEBI" id="CHEBI:60240"/>
    </cofactor>
</comment>
<dbReference type="PANTHER" id="PTHR43213">
    <property type="entry name" value="BIFUNCTIONAL DTTP/UTP PYROPHOSPHATASE/METHYLTRANSFERASE PROTEIN-RELATED"/>
    <property type="match status" value="1"/>
</dbReference>
<organism evidence="5 6">
    <name type="scientific">Ruegeria conchae</name>
    <dbReference type="NCBI Taxonomy" id="981384"/>
    <lineage>
        <taxon>Bacteria</taxon>
        <taxon>Pseudomonadati</taxon>
        <taxon>Pseudomonadota</taxon>
        <taxon>Alphaproteobacteria</taxon>
        <taxon>Rhodobacterales</taxon>
        <taxon>Roseobacteraceae</taxon>
        <taxon>Ruegeria</taxon>
    </lineage>
</organism>
<comment type="caution">
    <text evidence="4">Lacks conserved residue(s) required for the propagation of feature annotation.</text>
</comment>
<dbReference type="EMBL" id="RCCT01000002">
    <property type="protein sequence ID" value="RLK08034.1"/>
    <property type="molecule type" value="Genomic_DNA"/>
</dbReference>
<evidence type="ECO:0000256" key="1">
    <source>
        <dbReference type="ARBA" id="ARBA00001968"/>
    </source>
</evidence>
<dbReference type="GO" id="GO:0005737">
    <property type="term" value="C:cytoplasm"/>
    <property type="evidence" value="ECO:0007669"/>
    <property type="project" value="UniProtKB-SubCell"/>
</dbReference>
<comment type="subcellular location">
    <subcellularLocation>
        <location evidence="4">Cytoplasm</location>
    </subcellularLocation>
</comment>
<dbReference type="Pfam" id="PF02545">
    <property type="entry name" value="Maf"/>
    <property type="match status" value="1"/>
</dbReference>
<comment type="similarity">
    <text evidence="4">Belongs to the Maf family. YhdE subfamily.</text>
</comment>
<dbReference type="HAMAP" id="MF_00528">
    <property type="entry name" value="Maf"/>
    <property type="match status" value="1"/>
</dbReference>
<keyword evidence="4" id="KW-0963">Cytoplasm</keyword>
<dbReference type="Gene3D" id="3.90.950.10">
    <property type="match status" value="1"/>
</dbReference>
<dbReference type="GO" id="GO:0036221">
    <property type="term" value="F:UTP diphosphatase activity"/>
    <property type="evidence" value="ECO:0007669"/>
    <property type="project" value="RHEA"/>
</dbReference>
<keyword evidence="3 4" id="KW-0546">Nucleotide metabolism</keyword>
<protein>
    <recommendedName>
        <fullName evidence="4">dTTP/UTP pyrophosphatase</fullName>
        <shortName evidence="4">dTTPase/UTPase</shortName>
        <ecNumber evidence="4">3.6.1.9</ecNumber>
    </recommendedName>
    <alternativeName>
        <fullName evidence="4">Nucleoside triphosphate pyrophosphatase</fullName>
    </alternativeName>
    <alternativeName>
        <fullName evidence="4">Nucleotide pyrophosphatase</fullName>
        <shortName evidence="4">Nucleotide PPase</shortName>
    </alternativeName>
</protein>
<evidence type="ECO:0000313" key="5">
    <source>
        <dbReference type="EMBL" id="RLK08034.1"/>
    </source>
</evidence>
<evidence type="ECO:0000256" key="2">
    <source>
        <dbReference type="ARBA" id="ARBA00022801"/>
    </source>
</evidence>
<evidence type="ECO:0000256" key="3">
    <source>
        <dbReference type="ARBA" id="ARBA00023080"/>
    </source>
</evidence>
<dbReference type="Proteomes" id="UP000271700">
    <property type="component" value="Unassembled WGS sequence"/>
</dbReference>
<keyword evidence="2 4" id="KW-0378">Hydrolase</keyword>
<feature type="active site" description="Proton acceptor" evidence="4">
    <location>
        <position position="68"/>
    </location>
</feature>
<evidence type="ECO:0000313" key="6">
    <source>
        <dbReference type="Proteomes" id="UP000271700"/>
    </source>
</evidence>
<dbReference type="PIRSF" id="PIRSF006305">
    <property type="entry name" value="Maf"/>
    <property type="match status" value="1"/>
</dbReference>